<name>A0A836CDY3_9STRA</name>
<protein>
    <submittedName>
        <fullName evidence="3">Uncharacterized protein</fullName>
    </submittedName>
</protein>
<keyword evidence="1" id="KW-0175">Coiled coil</keyword>
<gene>
    <name evidence="3" type="ORF">JKP88DRAFT_246160</name>
</gene>
<feature type="compositionally biased region" description="Low complexity" evidence="2">
    <location>
        <begin position="494"/>
        <end position="510"/>
    </location>
</feature>
<feature type="compositionally biased region" description="Low complexity" evidence="2">
    <location>
        <begin position="419"/>
        <end position="444"/>
    </location>
</feature>
<proteinExistence type="predicted"/>
<organism evidence="3 4">
    <name type="scientific">Tribonema minus</name>
    <dbReference type="NCBI Taxonomy" id="303371"/>
    <lineage>
        <taxon>Eukaryota</taxon>
        <taxon>Sar</taxon>
        <taxon>Stramenopiles</taxon>
        <taxon>Ochrophyta</taxon>
        <taxon>PX clade</taxon>
        <taxon>Xanthophyceae</taxon>
        <taxon>Tribonematales</taxon>
        <taxon>Tribonemataceae</taxon>
        <taxon>Tribonema</taxon>
    </lineage>
</organism>
<feature type="region of interest" description="Disordered" evidence="2">
    <location>
        <begin position="410"/>
        <end position="510"/>
    </location>
</feature>
<sequence>MASGSSSWCLRDHFSPSTSSATYATVQLHLEIRIHECSRVSRLASGILAVSRTNGVMIVVGANVLVVHGAFYGCGDWWSRWWCRGIAVGGSAPRVLADLADADESLALPRWTSAMAAALQPNAIAELLWQYRRSYGAGVLENEYRAEMPDYRLVAPESITKSCLVTTWELREDLDRFRSLTDDDEVSSSAYERVVWTVTGIKPETGLTTLNRGGGAGPDDGIRPHRSFEAAEWKEAWAAGELQQGDKEFTFHRPSGGLPTDGPRPVLKLKATDKVRVWHPRVGKVTVEPAWRLAPCCLPRNTRLLACREIAGVTNGVITMLVEVEESFDAQLRLEDTRTGAGGVLVRPIINGIRQPPLELPWHVLQPLGRSVPSFCTLFNNKGLMDCYVIAPKDVEEWALPLVYTSCPSSLDRPYPTKASSASSTGLGSRSSSSSASRQAANSQRFGSRATPQQHSSRAGSVASELRLRNPSPTSSATVARLQLRIPPPSPLKSGADSYDSSSAVSTTSSMRALELQAKLDEQERLRAQDRAKMKEQERLHALEKSKWEGQMRMLVEEQSRRDAARGPVRSTGGLRRQDGPDRFAQQVSTRLPMGHEHSSSGPARRVEAERHSRVIATSDNARPQSIRDMTAGERVRSSSQRVSSRPMQQAAAASETAAMLGVSPVHTSISKPAVHTVNEDYGAFCNRTLADYQEKGVRLDRDQLHSLWRREEQKQGLGNVVGGDWAFDVRPTERRVATGGAMGLQADMPPPAPLDNRVAATKETVDLVGDIGTDPRTTIQVGGVSQRAVANQQAITDQERELAYWKEQHASQSEAIAGLTQKVDMVQVAMEDKVKEVRDAERAARQIMGQELVKTMAQAREEKTSSNIPLPRRVVGNAGPGVVTLSSKVQGDVPLFRSDGNLQLASGVAVGTDVTDDAVKYLALVRDFTYNTTEGGPPAPSHLYTVFTKGLDRIATGWLTSYMEKPGREDAELSASQVTEELWEQLKRDFVKRFPEDQRRARAVDACRRLRLAPGIVFVHSWRS</sequence>
<accession>A0A836CDY3</accession>
<keyword evidence="4" id="KW-1185">Reference proteome</keyword>
<dbReference type="AlphaFoldDB" id="A0A836CDY3"/>
<dbReference type="EMBL" id="JAFCMP010000312">
    <property type="protein sequence ID" value="KAG5181598.1"/>
    <property type="molecule type" value="Genomic_DNA"/>
</dbReference>
<dbReference type="Proteomes" id="UP000664859">
    <property type="component" value="Unassembled WGS sequence"/>
</dbReference>
<reference evidence="3" key="1">
    <citation type="submission" date="2021-02" db="EMBL/GenBank/DDBJ databases">
        <title>First Annotated Genome of the Yellow-green Alga Tribonema minus.</title>
        <authorList>
            <person name="Mahan K.M."/>
        </authorList>
    </citation>
    <scope>NUCLEOTIDE SEQUENCE</scope>
    <source>
        <strain evidence="3">UTEX B ZZ1240</strain>
    </source>
</reference>
<evidence type="ECO:0000256" key="1">
    <source>
        <dbReference type="SAM" id="Coils"/>
    </source>
</evidence>
<evidence type="ECO:0000313" key="3">
    <source>
        <dbReference type="EMBL" id="KAG5181598.1"/>
    </source>
</evidence>
<evidence type="ECO:0000256" key="2">
    <source>
        <dbReference type="SAM" id="MobiDB-lite"/>
    </source>
</evidence>
<feature type="region of interest" description="Disordered" evidence="2">
    <location>
        <begin position="557"/>
        <end position="622"/>
    </location>
</feature>
<feature type="coiled-coil region" evidence="1">
    <location>
        <begin position="511"/>
        <end position="540"/>
    </location>
</feature>
<evidence type="ECO:0000313" key="4">
    <source>
        <dbReference type="Proteomes" id="UP000664859"/>
    </source>
</evidence>
<comment type="caution">
    <text evidence="3">The sequence shown here is derived from an EMBL/GenBank/DDBJ whole genome shotgun (WGS) entry which is preliminary data.</text>
</comment>
<feature type="compositionally biased region" description="Polar residues" evidence="2">
    <location>
        <begin position="450"/>
        <end position="459"/>
    </location>
</feature>
<feature type="compositionally biased region" description="Basic and acidic residues" evidence="2">
    <location>
        <begin position="594"/>
        <end position="613"/>
    </location>
</feature>